<evidence type="ECO:0000256" key="12">
    <source>
        <dbReference type="SAM" id="MobiDB-lite"/>
    </source>
</evidence>
<feature type="compositionally biased region" description="Low complexity" evidence="12">
    <location>
        <begin position="443"/>
        <end position="454"/>
    </location>
</feature>
<dbReference type="PRINTS" id="PR01095">
    <property type="entry name" value="TASKCHANNEL"/>
</dbReference>
<evidence type="ECO:0000256" key="4">
    <source>
        <dbReference type="ARBA" id="ARBA00022538"/>
    </source>
</evidence>
<keyword evidence="6" id="KW-0631">Potassium channel</keyword>
<evidence type="ECO:0000256" key="9">
    <source>
        <dbReference type="ARBA" id="ARBA00023065"/>
    </source>
</evidence>
<dbReference type="GO" id="GO:0030322">
    <property type="term" value="P:stabilization of membrane potential"/>
    <property type="evidence" value="ECO:0007669"/>
    <property type="project" value="TreeGrafter"/>
</dbReference>
<keyword evidence="4" id="KW-0633">Potassium transport</keyword>
<feature type="transmembrane region" description="Helical" evidence="13">
    <location>
        <begin position="85"/>
        <end position="104"/>
    </location>
</feature>
<evidence type="ECO:0000256" key="5">
    <source>
        <dbReference type="ARBA" id="ARBA00022692"/>
    </source>
</evidence>
<feature type="transmembrane region" description="Helical" evidence="13">
    <location>
        <begin position="111"/>
        <end position="130"/>
    </location>
</feature>
<dbReference type="Gene3D" id="1.10.287.70">
    <property type="match status" value="1"/>
</dbReference>
<name>A0A8C2C516_CYPCA</name>
<evidence type="ECO:0000313" key="16">
    <source>
        <dbReference type="Proteomes" id="UP000694701"/>
    </source>
</evidence>
<dbReference type="PANTHER" id="PTHR11003">
    <property type="entry name" value="POTASSIUM CHANNEL, SUBFAMILY K"/>
    <property type="match status" value="1"/>
</dbReference>
<evidence type="ECO:0000256" key="8">
    <source>
        <dbReference type="ARBA" id="ARBA00022989"/>
    </source>
</evidence>
<evidence type="ECO:0000256" key="6">
    <source>
        <dbReference type="ARBA" id="ARBA00022826"/>
    </source>
</evidence>
<keyword evidence="5 13" id="KW-0812">Transmembrane</keyword>
<dbReference type="InterPro" id="IPR003092">
    <property type="entry name" value="2pore_dom_K_chnl_TASK"/>
</dbReference>
<keyword evidence="3" id="KW-0813">Transport</keyword>
<organism evidence="15 16">
    <name type="scientific">Cyprinus carpio</name>
    <name type="common">Common carp</name>
    <dbReference type="NCBI Taxonomy" id="7962"/>
    <lineage>
        <taxon>Eukaryota</taxon>
        <taxon>Metazoa</taxon>
        <taxon>Chordata</taxon>
        <taxon>Craniata</taxon>
        <taxon>Vertebrata</taxon>
        <taxon>Euteleostomi</taxon>
        <taxon>Actinopterygii</taxon>
        <taxon>Neopterygii</taxon>
        <taxon>Teleostei</taxon>
        <taxon>Ostariophysi</taxon>
        <taxon>Cypriniformes</taxon>
        <taxon>Cyprinidae</taxon>
        <taxon>Cyprininae</taxon>
        <taxon>Cyprinus</taxon>
    </lineage>
</organism>
<feature type="region of interest" description="Disordered" evidence="12">
    <location>
        <begin position="435"/>
        <end position="457"/>
    </location>
</feature>
<feature type="domain" description="Potassium channel" evidence="14">
    <location>
        <begin position="79"/>
        <end position="137"/>
    </location>
</feature>
<keyword evidence="11" id="KW-0407">Ion channel</keyword>
<dbReference type="SUPFAM" id="SSF81324">
    <property type="entry name" value="Voltage-gated potassium channels"/>
    <property type="match status" value="1"/>
</dbReference>
<accession>A0A8C2C516</accession>
<keyword evidence="8 13" id="KW-1133">Transmembrane helix</keyword>
<dbReference type="GO" id="GO:0022841">
    <property type="term" value="F:potassium ion leak channel activity"/>
    <property type="evidence" value="ECO:0007669"/>
    <property type="project" value="TreeGrafter"/>
</dbReference>
<evidence type="ECO:0000256" key="2">
    <source>
        <dbReference type="ARBA" id="ARBA00006666"/>
    </source>
</evidence>
<sequence length="477" mass="54192">MVDKGPLLTSAIIFYLSIGAAIFQVIEEPNWEIAVKNYKAEKEKILKQFPCLTKADLDRILKVVSDAAGQGITITGDKTFNNWNWPNAVIFAATVITTIGYGNIAPKTPSGRVFCIFYGLFGVPLCFTWISELGKFFGGRAKHFGQYLTKKGVTLRRTQFTCTAVFLLWGVDPNADYPTLYRYFVEVWIYLGLAWLSLFFNWKVRMVVEAHKALKKRRKRRKLSLDELQRIKESHKTLHLPPTPNDANIFSFLSKRKECYNDLIKQIGAEKEGEDQRVSFITGSKNKAPNRSKSCSDSLSINGNSILSLDRSPRQKRRYSFSDRVTVALSKSKSYLLSQEECLLMNEIHGEGETDTDLDCITMYENQLDKEAGENHKGLEPRGCSDGRITWDSKSYQTLMFPSANITFIDEENLLINNLEDDDNDFISKFSTADETDFKKGQSSESETSVFTTEGSDHGCSYEKLVEEYSKEDNTDI</sequence>
<evidence type="ECO:0000313" key="15">
    <source>
        <dbReference type="Ensembl" id="ENSCCRP00020007154.1"/>
    </source>
</evidence>
<reference evidence="15" key="1">
    <citation type="submission" date="2025-08" db="UniProtKB">
        <authorList>
            <consortium name="Ensembl"/>
        </authorList>
    </citation>
    <scope>IDENTIFICATION</scope>
</reference>
<dbReference type="Ensembl" id="ENSCCRT00020008026.1">
    <property type="protein sequence ID" value="ENSCCRP00020007154.1"/>
    <property type="gene ID" value="ENSCCRG00020003895.1"/>
</dbReference>
<evidence type="ECO:0000259" key="14">
    <source>
        <dbReference type="Pfam" id="PF07885"/>
    </source>
</evidence>
<proteinExistence type="inferred from homology"/>
<dbReference type="Proteomes" id="UP000694701">
    <property type="component" value="Unplaced"/>
</dbReference>
<dbReference type="PANTHER" id="PTHR11003:SF241">
    <property type="entry name" value="POTASSIUM CHANNEL SUBFAMILY K MEMBER 5"/>
    <property type="match status" value="1"/>
</dbReference>
<evidence type="ECO:0000256" key="13">
    <source>
        <dbReference type="SAM" id="Phobius"/>
    </source>
</evidence>
<evidence type="ECO:0000256" key="3">
    <source>
        <dbReference type="ARBA" id="ARBA00022448"/>
    </source>
</evidence>
<evidence type="ECO:0000256" key="1">
    <source>
        <dbReference type="ARBA" id="ARBA00004141"/>
    </source>
</evidence>
<protein>
    <submittedName>
        <fullName evidence="15">Potassium channel, subfamily K, member 5a</fullName>
    </submittedName>
</protein>
<dbReference type="Pfam" id="PF07885">
    <property type="entry name" value="Ion_trans_2"/>
    <property type="match status" value="1"/>
</dbReference>
<dbReference type="AlphaFoldDB" id="A0A8C2C516"/>
<comment type="subcellular location">
    <subcellularLocation>
        <location evidence="1">Membrane</location>
        <topology evidence="1">Multi-pass membrane protein</topology>
    </subcellularLocation>
</comment>
<feature type="transmembrane region" description="Helical" evidence="13">
    <location>
        <begin position="187"/>
        <end position="208"/>
    </location>
</feature>
<evidence type="ECO:0000256" key="10">
    <source>
        <dbReference type="ARBA" id="ARBA00023136"/>
    </source>
</evidence>
<dbReference type="InterPro" id="IPR003280">
    <property type="entry name" value="2pore_dom_K_chnl"/>
</dbReference>
<dbReference type="GO" id="GO:0015271">
    <property type="term" value="F:outward rectifier potassium channel activity"/>
    <property type="evidence" value="ECO:0007669"/>
    <property type="project" value="TreeGrafter"/>
</dbReference>
<comment type="similarity">
    <text evidence="2">Belongs to the two pore domain potassium channel (TC 1.A.1.8) family.</text>
</comment>
<evidence type="ECO:0000256" key="11">
    <source>
        <dbReference type="ARBA" id="ARBA00023303"/>
    </source>
</evidence>
<evidence type="ECO:0000256" key="7">
    <source>
        <dbReference type="ARBA" id="ARBA00022958"/>
    </source>
</evidence>
<dbReference type="GO" id="GO:0005886">
    <property type="term" value="C:plasma membrane"/>
    <property type="evidence" value="ECO:0007669"/>
    <property type="project" value="TreeGrafter"/>
</dbReference>
<keyword evidence="9" id="KW-0406">Ion transport</keyword>
<keyword evidence="10 13" id="KW-0472">Membrane</keyword>
<keyword evidence="7" id="KW-0630">Potassium</keyword>
<feature type="transmembrane region" description="Helical" evidence="13">
    <location>
        <begin position="7"/>
        <end position="26"/>
    </location>
</feature>
<dbReference type="InterPro" id="IPR013099">
    <property type="entry name" value="K_chnl_dom"/>
</dbReference>